<evidence type="ECO:0000313" key="3">
    <source>
        <dbReference type="EMBL" id="TMN21490.1"/>
    </source>
</evidence>
<evidence type="ECO:0000313" key="5">
    <source>
        <dbReference type="Proteomes" id="UP000306980"/>
    </source>
</evidence>
<dbReference type="GO" id="GO:1901135">
    <property type="term" value="P:carbohydrate derivative metabolic process"/>
    <property type="evidence" value="ECO:0007669"/>
    <property type="project" value="InterPro"/>
</dbReference>
<accession>A0A5S3QHW3</accession>
<feature type="domain" description="SIS" evidence="2">
    <location>
        <begin position="45"/>
        <end position="201"/>
    </location>
</feature>
<evidence type="ECO:0000256" key="1">
    <source>
        <dbReference type="ARBA" id="ARBA00022737"/>
    </source>
</evidence>
<dbReference type="Proteomes" id="UP000319280">
    <property type="component" value="Unassembled WGS sequence"/>
</dbReference>
<name>A0A549YEU9_9BACI</name>
<dbReference type="PANTHER" id="PTHR32502">
    <property type="entry name" value="N-ACETYLGALACTOSAMINE PERMEASE II COMPONENT-RELATED"/>
    <property type="match status" value="1"/>
</dbReference>
<dbReference type="SUPFAM" id="SSF53697">
    <property type="entry name" value="SIS domain"/>
    <property type="match status" value="1"/>
</dbReference>
<evidence type="ECO:0000313" key="6">
    <source>
        <dbReference type="Proteomes" id="UP000319280"/>
    </source>
</evidence>
<dbReference type="InterPro" id="IPR001347">
    <property type="entry name" value="SIS_dom"/>
</dbReference>
<reference evidence="4 6" key="2">
    <citation type="submission" date="2019-07" db="EMBL/GenBank/DDBJ databases">
        <title>Genomic analysis of Lentibacillus sp. NKC851-2.</title>
        <authorList>
            <person name="Oh Y.J."/>
        </authorList>
    </citation>
    <scope>NUCLEOTIDE SEQUENCE [LARGE SCALE GENOMIC DNA]</scope>
    <source>
        <strain evidence="4 6">NKC851-2</strain>
    </source>
</reference>
<sequence length="391" mass="43356">MFNLTTEELEVNKAVHTAKEIYQQPNVWKELADMVFKQKDVWKEFIESIYAKHEQVRVIFTGAGTSAFTGDTLVPELRKQTGGKVTFESIATTDIVSNPEAYLFKEVPTIMVSFARSGNSPESVAAVSLGEQLIDDFYQVVITCNKEGQLATNIKQDKNAITILMPDEAHDQGFAMTSSFTCMMMAAYAVFTEKPFTGNGAKLLIANAERFLESITDKVDSMLDFDFSRIVYLGSGLLGQLSHEAALKMLELSAGKVVAVHESSLGFRHGPKSILHDKSAVVLFISSDAYTRKYDMDILRELAADDSGLKVIALTEKQDEEVDELADWAIAANTSEESFSGDFQLSFIYILFAQLLSLKKSLQLGITPDNPSPDGRVNRVVQGVRIYEYTE</sequence>
<dbReference type="GO" id="GO:0097367">
    <property type="term" value="F:carbohydrate derivative binding"/>
    <property type="evidence" value="ECO:0007669"/>
    <property type="project" value="InterPro"/>
</dbReference>
<dbReference type="PROSITE" id="PS51464">
    <property type="entry name" value="SIS"/>
    <property type="match status" value="2"/>
</dbReference>
<dbReference type="Gene3D" id="3.40.50.10490">
    <property type="entry name" value="Glucose-6-phosphate isomerase like protein, domain 1"/>
    <property type="match status" value="2"/>
</dbReference>
<protein>
    <submittedName>
        <fullName evidence="4">SIS domain-containing protein</fullName>
    </submittedName>
</protein>
<comment type="caution">
    <text evidence="4">The sequence shown here is derived from an EMBL/GenBank/DDBJ whole genome shotgun (WGS) entry which is preliminary data.</text>
</comment>
<organism evidence="4 6">
    <name type="scientific">Lentibacillus cibarius</name>
    <dbReference type="NCBI Taxonomy" id="2583219"/>
    <lineage>
        <taxon>Bacteria</taxon>
        <taxon>Bacillati</taxon>
        <taxon>Bacillota</taxon>
        <taxon>Bacilli</taxon>
        <taxon>Bacillales</taxon>
        <taxon>Bacillaceae</taxon>
        <taxon>Lentibacillus</taxon>
    </lineage>
</organism>
<dbReference type="OrthoDB" id="9779207at2"/>
<dbReference type="RefSeq" id="WP_138601947.1">
    <property type="nucleotide sequence ID" value="NZ_VCIA01000001.1"/>
</dbReference>
<proteinExistence type="predicted"/>
<evidence type="ECO:0000313" key="4">
    <source>
        <dbReference type="EMBL" id="TRM10388.1"/>
    </source>
</evidence>
<dbReference type="EMBL" id="VCIA01000001">
    <property type="protein sequence ID" value="TMN21490.1"/>
    <property type="molecule type" value="Genomic_DNA"/>
</dbReference>
<dbReference type="GO" id="GO:0005886">
    <property type="term" value="C:plasma membrane"/>
    <property type="evidence" value="ECO:0007669"/>
    <property type="project" value="TreeGrafter"/>
</dbReference>
<dbReference type="InterPro" id="IPR046348">
    <property type="entry name" value="SIS_dom_sf"/>
</dbReference>
<accession>A0A549YEU9</accession>
<dbReference type="PANTHER" id="PTHR32502:SF3">
    <property type="entry name" value="D-GALACTOSAMINE-6-PHOSPHATE DEAMINASE AGAS-RELATED"/>
    <property type="match status" value="1"/>
</dbReference>
<dbReference type="InterPro" id="IPR035466">
    <property type="entry name" value="GlmS/AgaS_SIS"/>
</dbReference>
<dbReference type="GO" id="GO:0009401">
    <property type="term" value="P:phosphoenolpyruvate-dependent sugar phosphotransferase system"/>
    <property type="evidence" value="ECO:0007669"/>
    <property type="project" value="TreeGrafter"/>
</dbReference>
<evidence type="ECO:0000259" key="2">
    <source>
        <dbReference type="PROSITE" id="PS51464"/>
    </source>
</evidence>
<gene>
    <name evidence="3" type="ORF">FFL34_04740</name>
    <name evidence="4" type="ORF">FH966_00895</name>
</gene>
<dbReference type="InterPro" id="IPR050303">
    <property type="entry name" value="GatZ_KbaZ_carbometab"/>
</dbReference>
<dbReference type="AlphaFoldDB" id="A0A549YEU9"/>
<dbReference type="EMBL" id="VJMZ01000001">
    <property type="protein sequence ID" value="TRM10388.1"/>
    <property type="molecule type" value="Genomic_DNA"/>
</dbReference>
<reference evidence="3 5" key="1">
    <citation type="submission" date="2019-05" db="EMBL/GenBank/DDBJ databases">
        <title>Genomic analysis of Lentibacillus sp. NKC220-2.</title>
        <authorList>
            <person name="Oh Y.J."/>
        </authorList>
    </citation>
    <scope>NUCLEOTIDE SEQUENCE [LARGE SCALE GENOMIC DNA]</scope>
    <source>
        <strain evidence="3 5">NKC220-2</strain>
    </source>
</reference>
<dbReference type="Pfam" id="PF01380">
    <property type="entry name" value="SIS"/>
    <property type="match status" value="2"/>
</dbReference>
<feature type="domain" description="SIS" evidence="2">
    <location>
        <begin position="218"/>
        <end position="371"/>
    </location>
</feature>
<dbReference type="CDD" id="cd05008">
    <property type="entry name" value="SIS_GlmS_GlmD_1"/>
    <property type="match status" value="1"/>
</dbReference>
<dbReference type="Proteomes" id="UP000306980">
    <property type="component" value="Unassembled WGS sequence"/>
</dbReference>
<keyword evidence="1" id="KW-0677">Repeat</keyword>
<keyword evidence="6" id="KW-1185">Reference proteome</keyword>